<evidence type="ECO:0000256" key="6">
    <source>
        <dbReference type="RuleBase" id="RU003820"/>
    </source>
</evidence>
<dbReference type="PRINTS" id="PR00163">
    <property type="entry name" value="RUBREDOXIN"/>
</dbReference>
<keyword evidence="9" id="KW-1185">Reference proteome</keyword>
<dbReference type="RefSeq" id="WP_382170947.1">
    <property type="nucleotide sequence ID" value="NZ_JBHRXX010000001.1"/>
</dbReference>
<keyword evidence="5 6" id="KW-0408">Iron</keyword>
<dbReference type="Pfam" id="PF00301">
    <property type="entry name" value="Rubredoxin"/>
    <property type="match status" value="1"/>
</dbReference>
<sequence>MLRPGSRLECKICWWVYDPAVGDPQWQIPPGTPFAELPPHWRCPNCDCDAEQFLLLND</sequence>
<dbReference type="PROSITE" id="PS50903">
    <property type="entry name" value="RUBREDOXIN_LIKE"/>
    <property type="match status" value="1"/>
</dbReference>
<dbReference type="PANTHER" id="PTHR47627:SF1">
    <property type="entry name" value="RUBREDOXIN-1-RELATED"/>
    <property type="match status" value="1"/>
</dbReference>
<organism evidence="8 9">
    <name type="scientific">Hydrogenophaga luteola</name>
    <dbReference type="NCBI Taxonomy" id="1591122"/>
    <lineage>
        <taxon>Bacteria</taxon>
        <taxon>Pseudomonadati</taxon>
        <taxon>Pseudomonadota</taxon>
        <taxon>Betaproteobacteria</taxon>
        <taxon>Burkholderiales</taxon>
        <taxon>Comamonadaceae</taxon>
        <taxon>Hydrogenophaga</taxon>
    </lineage>
</organism>
<dbReference type="PANTHER" id="PTHR47627">
    <property type="entry name" value="RUBREDOXIN"/>
    <property type="match status" value="1"/>
</dbReference>
<dbReference type="EMBL" id="JBHRXX010000001">
    <property type="protein sequence ID" value="MFC3682573.1"/>
    <property type="molecule type" value="Genomic_DNA"/>
</dbReference>
<name>A0ABV7W2Q2_9BURK</name>
<protein>
    <recommendedName>
        <fullName evidence="6">Rubredoxin</fullName>
    </recommendedName>
</protein>
<comment type="caution">
    <text evidence="8">The sequence shown here is derived from an EMBL/GenBank/DDBJ whole genome shotgun (WGS) entry which is preliminary data.</text>
</comment>
<keyword evidence="3 6" id="KW-0479">Metal-binding</keyword>
<comment type="cofactor">
    <cofactor evidence="1 6">
        <name>Fe(3+)</name>
        <dbReference type="ChEBI" id="CHEBI:29034"/>
    </cofactor>
</comment>
<evidence type="ECO:0000313" key="9">
    <source>
        <dbReference type="Proteomes" id="UP001595729"/>
    </source>
</evidence>
<evidence type="ECO:0000256" key="4">
    <source>
        <dbReference type="ARBA" id="ARBA00022982"/>
    </source>
</evidence>
<dbReference type="CDD" id="cd00730">
    <property type="entry name" value="rubredoxin"/>
    <property type="match status" value="1"/>
</dbReference>
<evidence type="ECO:0000313" key="8">
    <source>
        <dbReference type="EMBL" id="MFC3682573.1"/>
    </source>
</evidence>
<gene>
    <name evidence="8" type="ORF">ACFOPI_03145</name>
</gene>
<dbReference type="Proteomes" id="UP001595729">
    <property type="component" value="Unassembled WGS sequence"/>
</dbReference>
<reference evidence="9" key="1">
    <citation type="journal article" date="2019" name="Int. J. Syst. Evol. Microbiol.">
        <title>The Global Catalogue of Microorganisms (GCM) 10K type strain sequencing project: providing services to taxonomists for standard genome sequencing and annotation.</title>
        <authorList>
            <consortium name="The Broad Institute Genomics Platform"/>
            <consortium name="The Broad Institute Genome Sequencing Center for Infectious Disease"/>
            <person name="Wu L."/>
            <person name="Ma J."/>
        </authorList>
    </citation>
    <scope>NUCLEOTIDE SEQUENCE [LARGE SCALE GENOMIC DNA]</scope>
    <source>
        <strain evidence="9">KCTC 42501</strain>
    </source>
</reference>
<evidence type="ECO:0000256" key="2">
    <source>
        <dbReference type="ARBA" id="ARBA00022448"/>
    </source>
</evidence>
<dbReference type="InterPro" id="IPR018527">
    <property type="entry name" value="Rubredoxin_Fe_BS"/>
</dbReference>
<dbReference type="SUPFAM" id="SSF57802">
    <property type="entry name" value="Rubredoxin-like"/>
    <property type="match status" value="1"/>
</dbReference>
<evidence type="ECO:0000259" key="7">
    <source>
        <dbReference type="PROSITE" id="PS50903"/>
    </source>
</evidence>
<proteinExistence type="inferred from homology"/>
<dbReference type="PROSITE" id="PS00202">
    <property type="entry name" value="RUBREDOXIN"/>
    <property type="match status" value="1"/>
</dbReference>
<feature type="domain" description="Rubredoxin-like" evidence="7">
    <location>
        <begin position="5"/>
        <end position="56"/>
    </location>
</feature>
<accession>A0ABV7W2Q2</accession>
<dbReference type="InterPro" id="IPR024935">
    <property type="entry name" value="Rubredoxin_dom"/>
</dbReference>
<keyword evidence="4 6" id="KW-0249">Electron transport</keyword>
<dbReference type="InterPro" id="IPR050526">
    <property type="entry name" value="Rubredoxin_ET"/>
</dbReference>
<evidence type="ECO:0000256" key="3">
    <source>
        <dbReference type="ARBA" id="ARBA00022723"/>
    </source>
</evidence>
<evidence type="ECO:0000256" key="5">
    <source>
        <dbReference type="ARBA" id="ARBA00023004"/>
    </source>
</evidence>
<keyword evidence="2" id="KW-0813">Transport</keyword>
<evidence type="ECO:0000256" key="1">
    <source>
        <dbReference type="ARBA" id="ARBA00001965"/>
    </source>
</evidence>
<dbReference type="InterPro" id="IPR024934">
    <property type="entry name" value="Rubredoxin-like_dom"/>
</dbReference>
<dbReference type="Gene3D" id="2.20.28.10">
    <property type="match status" value="1"/>
</dbReference>
<comment type="similarity">
    <text evidence="6">Belongs to the rubredoxin family.</text>
</comment>